<dbReference type="OrthoDB" id="432302at2759"/>
<accession>A0A812T1S7</accession>
<sequence>MELLRAEQSQRKRPKHWWEDSRAGPQLRTLIQVVAASGPRLGRSEHLLASVSEEETARPENEARLPIIPYAARRAKFLDWPDEQDDMKRRALHIVRVMLESDFGASNLGSLIYELSGVLEKEHQIQRSIELTFAKKAPATLLKRALSMWKLFKWHARSGYVLGLRITEQSLFDYLEDVKKNAAPTSLQATLEAVAFFHSLLGLAFQLDAVISHRVRGLAHTALLQKRPLKQARALLAQEVLWLEEVVCTSLDTAVVCVAGFLLYVLSNCARWGDAQASTLPELDGTGERCILTSDTTRHKLSTTAQRKTTLLPFAAFGRLLHTAAWAEKWLSAMKRARLPRQGVDYLLPSWNESTGTFLRRRMTSGEGSLHLREVLRQKGGQVQLLLPSSHSLKATQLSWMAKAGTFSLSERQILGHHLDRPSVSALTYGRQNFIGPLQKLRELLSNVVSGKFRPDDSASALVSRQIQDEELEADECEVALHGVAHRPDDSASEDLADDELQGSVGHVVPEAERRHIRAPDPLIYRQHSSSGTLHVLAAGGHKFLCGRPVTANYVAPATQSVAGAPLCFPCQKGQSSS</sequence>
<dbReference type="EMBL" id="CAJNDS010002506">
    <property type="protein sequence ID" value="CAE7502981.1"/>
    <property type="molecule type" value="Genomic_DNA"/>
</dbReference>
<gene>
    <name evidence="2" type="ORF">SNAT2548_LOCUS28168</name>
</gene>
<dbReference type="Proteomes" id="UP000604046">
    <property type="component" value="Unassembled WGS sequence"/>
</dbReference>
<evidence type="ECO:0000313" key="3">
    <source>
        <dbReference type="Proteomes" id="UP000604046"/>
    </source>
</evidence>
<keyword evidence="3" id="KW-1185">Reference proteome</keyword>
<comment type="caution">
    <text evidence="2">The sequence shown here is derived from an EMBL/GenBank/DDBJ whole genome shotgun (WGS) entry which is preliminary data.</text>
</comment>
<evidence type="ECO:0000256" key="1">
    <source>
        <dbReference type="SAM" id="MobiDB-lite"/>
    </source>
</evidence>
<reference evidence="2" key="1">
    <citation type="submission" date="2021-02" db="EMBL/GenBank/DDBJ databases">
        <authorList>
            <person name="Dougan E. K."/>
            <person name="Rhodes N."/>
            <person name="Thang M."/>
            <person name="Chan C."/>
        </authorList>
    </citation>
    <scope>NUCLEOTIDE SEQUENCE</scope>
</reference>
<organism evidence="2 3">
    <name type="scientific">Symbiodinium natans</name>
    <dbReference type="NCBI Taxonomy" id="878477"/>
    <lineage>
        <taxon>Eukaryota</taxon>
        <taxon>Sar</taxon>
        <taxon>Alveolata</taxon>
        <taxon>Dinophyceae</taxon>
        <taxon>Suessiales</taxon>
        <taxon>Symbiodiniaceae</taxon>
        <taxon>Symbiodinium</taxon>
    </lineage>
</organism>
<evidence type="ECO:0000313" key="2">
    <source>
        <dbReference type="EMBL" id="CAE7502981.1"/>
    </source>
</evidence>
<protein>
    <submittedName>
        <fullName evidence="2">Uncharacterized protein</fullName>
    </submittedName>
</protein>
<proteinExistence type="predicted"/>
<dbReference type="AlphaFoldDB" id="A0A812T1S7"/>
<name>A0A812T1S7_9DINO</name>
<feature type="region of interest" description="Disordered" evidence="1">
    <location>
        <begin position="1"/>
        <end position="20"/>
    </location>
</feature>